<gene>
    <name evidence="2" type="ORF">PAI11_26110</name>
</gene>
<organism evidence="2 3">
    <name type="scientific">Patulibacter medicamentivorans</name>
    <dbReference type="NCBI Taxonomy" id="1097667"/>
    <lineage>
        <taxon>Bacteria</taxon>
        <taxon>Bacillati</taxon>
        <taxon>Actinomycetota</taxon>
        <taxon>Thermoleophilia</taxon>
        <taxon>Solirubrobacterales</taxon>
        <taxon>Patulibacteraceae</taxon>
        <taxon>Patulibacter</taxon>
    </lineage>
</organism>
<dbReference type="EMBL" id="AGUD01000216">
    <property type="protein sequence ID" value="EHN10504.1"/>
    <property type="molecule type" value="Genomic_DNA"/>
</dbReference>
<sequence length="123" mass="12967">MLVRRRLLAPVLTTALALGFTGAASPVTAGAASGNRGCGAITAKKRGKTVKAGVFAPRSVSCRSAKTVGRRFFRSWRPSRGSGQFSVGGGWRCAGSPGGVQGFCLRGKRSVYLTTKRKSGRWY</sequence>
<dbReference type="AlphaFoldDB" id="H0E709"/>
<proteinExistence type="predicted"/>
<dbReference type="InterPro" id="IPR006311">
    <property type="entry name" value="TAT_signal"/>
</dbReference>
<keyword evidence="1" id="KW-0732">Signal</keyword>
<comment type="caution">
    <text evidence="2">The sequence shown here is derived from an EMBL/GenBank/DDBJ whole genome shotgun (WGS) entry which is preliminary data.</text>
</comment>
<accession>H0E709</accession>
<protein>
    <recommendedName>
        <fullName evidence="4">Secreted protein</fullName>
    </recommendedName>
</protein>
<evidence type="ECO:0008006" key="4">
    <source>
        <dbReference type="Google" id="ProtNLM"/>
    </source>
</evidence>
<feature type="chain" id="PRO_5003531631" description="Secreted protein" evidence="1">
    <location>
        <begin position="32"/>
        <end position="123"/>
    </location>
</feature>
<keyword evidence="3" id="KW-1185">Reference proteome</keyword>
<name>H0E709_9ACTN</name>
<evidence type="ECO:0000256" key="1">
    <source>
        <dbReference type="SAM" id="SignalP"/>
    </source>
</evidence>
<evidence type="ECO:0000313" key="3">
    <source>
        <dbReference type="Proteomes" id="UP000005143"/>
    </source>
</evidence>
<dbReference type="Proteomes" id="UP000005143">
    <property type="component" value="Unassembled WGS sequence"/>
</dbReference>
<dbReference type="PROSITE" id="PS51318">
    <property type="entry name" value="TAT"/>
    <property type="match status" value="1"/>
</dbReference>
<reference evidence="2 3" key="1">
    <citation type="journal article" date="2013" name="Biodegradation">
        <title>Quantitative proteomic analysis of ibuprofen-degrading Patulibacter sp. strain I11.</title>
        <authorList>
            <person name="Almeida B."/>
            <person name="Kjeldal H."/>
            <person name="Lolas I."/>
            <person name="Knudsen A.D."/>
            <person name="Carvalho G."/>
            <person name="Nielsen K.L."/>
            <person name="Barreto Crespo M.T."/>
            <person name="Stensballe A."/>
            <person name="Nielsen J.L."/>
        </authorList>
    </citation>
    <scope>NUCLEOTIDE SEQUENCE [LARGE SCALE GENOMIC DNA]</scope>
    <source>
        <strain evidence="2 3">I11</strain>
    </source>
</reference>
<evidence type="ECO:0000313" key="2">
    <source>
        <dbReference type="EMBL" id="EHN10504.1"/>
    </source>
</evidence>
<dbReference type="RefSeq" id="WP_007575849.1">
    <property type="nucleotide sequence ID" value="NZ_AGUD01000216.1"/>
</dbReference>
<feature type="signal peptide" evidence="1">
    <location>
        <begin position="1"/>
        <end position="31"/>
    </location>
</feature>